<feature type="region of interest" description="Disordered" evidence="1">
    <location>
        <begin position="548"/>
        <end position="605"/>
    </location>
</feature>
<dbReference type="GO" id="GO:0003729">
    <property type="term" value="F:mRNA binding"/>
    <property type="evidence" value="ECO:0007669"/>
    <property type="project" value="InterPro"/>
</dbReference>
<dbReference type="Proteomes" id="UP000198406">
    <property type="component" value="Unassembled WGS sequence"/>
</dbReference>
<evidence type="ECO:0000313" key="2">
    <source>
        <dbReference type="EMBL" id="GAX21452.1"/>
    </source>
</evidence>
<reference evidence="2 3" key="1">
    <citation type="journal article" date="2015" name="Plant Cell">
        <title>Oil accumulation by the oleaginous diatom Fistulifera solaris as revealed by the genome and transcriptome.</title>
        <authorList>
            <person name="Tanaka T."/>
            <person name="Maeda Y."/>
            <person name="Veluchamy A."/>
            <person name="Tanaka M."/>
            <person name="Abida H."/>
            <person name="Marechal E."/>
            <person name="Bowler C."/>
            <person name="Muto M."/>
            <person name="Sunaga Y."/>
            <person name="Tanaka M."/>
            <person name="Yoshino T."/>
            <person name="Taniguchi T."/>
            <person name="Fukuda Y."/>
            <person name="Nemoto M."/>
            <person name="Matsumoto M."/>
            <person name="Wong P.S."/>
            <person name="Aburatani S."/>
            <person name="Fujibuchi W."/>
        </authorList>
    </citation>
    <scope>NUCLEOTIDE SEQUENCE [LARGE SCALE GENOMIC DNA]</scope>
    <source>
        <strain evidence="2 3">JPCC DA0580</strain>
    </source>
</reference>
<dbReference type="PANTHER" id="PTHR16291">
    <property type="entry name" value="NUCLEAR CAP-BINDING PROTEIN SUBUNIT 3"/>
    <property type="match status" value="1"/>
</dbReference>
<feature type="compositionally biased region" description="Basic and acidic residues" evidence="1">
    <location>
        <begin position="137"/>
        <end position="147"/>
    </location>
</feature>
<dbReference type="Pfam" id="PF10309">
    <property type="entry name" value="NCBP3"/>
    <property type="match status" value="1"/>
</dbReference>
<dbReference type="InParanoid" id="A0A1Z5K5M0"/>
<comment type="caution">
    <text evidence="2">The sequence shown here is derived from an EMBL/GenBank/DDBJ whole genome shotgun (WGS) entry which is preliminary data.</text>
</comment>
<organism evidence="2 3">
    <name type="scientific">Fistulifera solaris</name>
    <name type="common">Oleaginous diatom</name>
    <dbReference type="NCBI Taxonomy" id="1519565"/>
    <lineage>
        <taxon>Eukaryota</taxon>
        <taxon>Sar</taxon>
        <taxon>Stramenopiles</taxon>
        <taxon>Ochrophyta</taxon>
        <taxon>Bacillariophyta</taxon>
        <taxon>Bacillariophyceae</taxon>
        <taxon>Bacillariophycidae</taxon>
        <taxon>Naviculales</taxon>
        <taxon>Naviculaceae</taxon>
        <taxon>Fistulifera</taxon>
    </lineage>
</organism>
<dbReference type="GO" id="GO:0000340">
    <property type="term" value="F:RNA 7-methylguanosine cap binding"/>
    <property type="evidence" value="ECO:0007669"/>
    <property type="project" value="InterPro"/>
</dbReference>
<dbReference type="InterPro" id="IPR012677">
    <property type="entry name" value="Nucleotide-bd_a/b_plait_sf"/>
</dbReference>
<gene>
    <name evidence="2" type="ORF">FisN_10Hh031</name>
</gene>
<sequence length="632" mass="71046">MPSDKEIVYNSVSTCRIEADSAGVIQSQGVVRIVPQTRWSTEHFHPDLCVASNAICCQFQARARESLALAFSPRAGYAKIVYEACLGDEGNMRTTLRRGRNIVKIAPSRVCEENSWVSYWACLVIEEVEEEENQEMNNKEAEERETAETTDGDIVDKDGAEDTKVEEQEDTLGTTSKRKKYNNRFYVGIGDVPGKDCIGILQDTLHGGRGDDDELPFRYVGFSNRAVRDRQAPAPLQVRNVRLSPMEDELVTVLASLSATNKMCVNDVDEETKALLEEYEEQCQKARARADKFGLPYKEPPSFLPWSQQRRLRANPKAGFHTGLDLSDPNEKAKQDARRKRFGAALDEMEKSDDVTSEKKAIPIEQAWDKENFVGGQRLDPPPTLWKVPRPDTSAIQPSEGFIREKVEPPILTPEKIHIFSIDWAAFKQIRTDDIMAFFSIYGPSYVEWLGDLSCNVLFQDRYSAARALENISQEIPSPPPDTLEASRRYVHAISDEDMVDPPTDLGAMGWRLCKTMLRKISTDRHGQRGTTARLLMRPATSLDILLERPKSWPKPPPGFSTKRVLGPSSDFPRTNHRHGKRKNEKANSTNPPSIESLLSGSLSATRPGFSVEELELERAAKRQKASTEAES</sequence>
<name>A0A1Z5K5M0_FISSO</name>
<dbReference type="InterPro" id="IPR019416">
    <property type="entry name" value="NCBP3"/>
</dbReference>
<proteinExistence type="predicted"/>
<dbReference type="GO" id="GO:0005634">
    <property type="term" value="C:nucleus"/>
    <property type="evidence" value="ECO:0007669"/>
    <property type="project" value="TreeGrafter"/>
</dbReference>
<dbReference type="EMBL" id="BDSP01000167">
    <property type="protein sequence ID" value="GAX21452.1"/>
    <property type="molecule type" value="Genomic_DNA"/>
</dbReference>
<dbReference type="AlphaFoldDB" id="A0A1Z5K5M0"/>
<dbReference type="Gene3D" id="3.30.70.330">
    <property type="match status" value="1"/>
</dbReference>
<feature type="compositionally biased region" description="Polar residues" evidence="1">
    <location>
        <begin position="587"/>
        <end position="605"/>
    </location>
</feature>
<dbReference type="OrthoDB" id="422106at2759"/>
<evidence type="ECO:0008006" key="4">
    <source>
        <dbReference type="Google" id="ProtNLM"/>
    </source>
</evidence>
<protein>
    <recommendedName>
        <fullName evidence="4">Nuclear cap-binding protein subunit 3</fullName>
    </recommendedName>
</protein>
<feature type="compositionally biased region" description="Basic and acidic residues" evidence="1">
    <location>
        <begin position="154"/>
        <end position="166"/>
    </location>
</feature>
<accession>A0A1Z5K5M0</accession>
<feature type="compositionally biased region" description="Basic residues" evidence="1">
    <location>
        <begin position="575"/>
        <end position="584"/>
    </location>
</feature>
<feature type="region of interest" description="Disordered" evidence="1">
    <location>
        <begin position="131"/>
        <end position="176"/>
    </location>
</feature>
<dbReference type="PANTHER" id="PTHR16291:SF0">
    <property type="entry name" value="NUCLEAR CAP-BINDING PROTEIN SUBUNIT 3"/>
    <property type="match status" value="1"/>
</dbReference>
<evidence type="ECO:0000313" key="3">
    <source>
        <dbReference type="Proteomes" id="UP000198406"/>
    </source>
</evidence>
<evidence type="ECO:0000256" key="1">
    <source>
        <dbReference type="SAM" id="MobiDB-lite"/>
    </source>
</evidence>
<keyword evidence="3" id="KW-1185">Reference proteome</keyword>